<evidence type="ECO:0000313" key="5">
    <source>
        <dbReference type="Proteomes" id="UP000199233"/>
    </source>
</evidence>
<keyword evidence="1 4" id="KW-0413">Isomerase</keyword>
<keyword evidence="5" id="KW-1185">Reference proteome</keyword>
<dbReference type="InterPro" id="IPR014440">
    <property type="entry name" value="HCCAis_GSTk"/>
</dbReference>
<dbReference type="PANTHER" id="PTHR42943">
    <property type="entry name" value="GLUTATHIONE S-TRANSFERASE KAPPA"/>
    <property type="match status" value="1"/>
</dbReference>
<proteinExistence type="inferred from homology"/>
<dbReference type="STRING" id="489703.SAMN04488038_11282"/>
<sequence>MPASQVEFFFSFRSPYSYLAAPRVFELPERYDIELVWRGVRPMAMRGQPLPRAKQLYILRDAAREAQRLGLPFGPIFDPLGEGVWRCLCIAEYAQRQGHLAVFVKRAARAIWGEGCDVRRDDRLREICEAAGLVWSACREAIGNAGYRQRVEDNTARLAQLGHWGVPTLHYQNQLYWGQDRIEDLEGALRAAGRLRRGRVAA</sequence>
<dbReference type="OrthoDB" id="5244108at2"/>
<protein>
    <recommendedName>
        <fullName evidence="1">2-hydroxychromene-2-carboxylate isomerase</fullName>
        <ecNumber evidence="1">5.99.1.4</ecNumber>
    </recommendedName>
</protein>
<dbReference type="GO" id="GO:0016491">
    <property type="term" value="F:oxidoreductase activity"/>
    <property type="evidence" value="ECO:0007669"/>
    <property type="project" value="InterPro"/>
</dbReference>
<dbReference type="Gene3D" id="3.40.30.10">
    <property type="entry name" value="Glutaredoxin"/>
    <property type="match status" value="1"/>
</dbReference>
<feature type="active site" description="Nucleophile" evidence="2">
    <location>
        <position position="14"/>
    </location>
</feature>
<comment type="similarity">
    <text evidence="1">Belongs to the GST superfamily. NadH family.</text>
</comment>
<dbReference type="InterPro" id="IPR051924">
    <property type="entry name" value="GST_Kappa/NadH"/>
</dbReference>
<accession>A0A1H9JVQ4</accession>
<gene>
    <name evidence="4" type="ORF">SAMN04488038_11282</name>
</gene>
<name>A0A1H9JVQ4_9GAMM</name>
<dbReference type="PIRSF" id="PIRSF006386">
    <property type="entry name" value="HCCAis_GSTk"/>
    <property type="match status" value="1"/>
</dbReference>
<organism evidence="4 5">
    <name type="scientific">Solimonas aquatica</name>
    <dbReference type="NCBI Taxonomy" id="489703"/>
    <lineage>
        <taxon>Bacteria</taxon>
        <taxon>Pseudomonadati</taxon>
        <taxon>Pseudomonadota</taxon>
        <taxon>Gammaproteobacteria</taxon>
        <taxon>Nevskiales</taxon>
        <taxon>Nevskiaceae</taxon>
        <taxon>Solimonas</taxon>
    </lineage>
</organism>
<evidence type="ECO:0000256" key="1">
    <source>
        <dbReference type="PIRNR" id="PIRNR006386"/>
    </source>
</evidence>
<evidence type="ECO:0000259" key="3">
    <source>
        <dbReference type="Pfam" id="PF01323"/>
    </source>
</evidence>
<dbReference type="RefSeq" id="WP_093288033.1">
    <property type="nucleotide sequence ID" value="NZ_FOFS01000012.1"/>
</dbReference>
<dbReference type="AlphaFoldDB" id="A0A1H9JVQ4"/>
<dbReference type="GO" id="GO:0018845">
    <property type="term" value="F:2-hydroxychromene-2-carboxylate isomerase activity"/>
    <property type="evidence" value="ECO:0007669"/>
    <property type="project" value="UniProtKB-UniRule"/>
</dbReference>
<feature type="domain" description="DSBA-like thioredoxin" evidence="3">
    <location>
        <begin position="5"/>
        <end position="189"/>
    </location>
</feature>
<dbReference type="InterPro" id="IPR036249">
    <property type="entry name" value="Thioredoxin-like_sf"/>
</dbReference>
<reference evidence="4 5" key="1">
    <citation type="submission" date="2016-10" db="EMBL/GenBank/DDBJ databases">
        <authorList>
            <person name="de Groot N.N."/>
        </authorList>
    </citation>
    <scope>NUCLEOTIDE SEQUENCE [LARGE SCALE GENOMIC DNA]</scope>
    <source>
        <strain evidence="4 5">DSM 25927</strain>
    </source>
</reference>
<evidence type="ECO:0000313" key="4">
    <source>
        <dbReference type="EMBL" id="SEQ90615.1"/>
    </source>
</evidence>
<dbReference type="Proteomes" id="UP000199233">
    <property type="component" value="Unassembled WGS sequence"/>
</dbReference>
<evidence type="ECO:0000256" key="2">
    <source>
        <dbReference type="PIRSR" id="PIRSR006386-1"/>
    </source>
</evidence>
<dbReference type="EMBL" id="FOFS01000012">
    <property type="protein sequence ID" value="SEQ90615.1"/>
    <property type="molecule type" value="Genomic_DNA"/>
</dbReference>
<dbReference type="InterPro" id="IPR001853">
    <property type="entry name" value="DSBA-like_thioredoxin_dom"/>
</dbReference>
<dbReference type="EC" id="5.99.1.4" evidence="1"/>
<dbReference type="SUPFAM" id="SSF52833">
    <property type="entry name" value="Thioredoxin-like"/>
    <property type="match status" value="1"/>
</dbReference>
<dbReference type="Pfam" id="PF01323">
    <property type="entry name" value="DSBA"/>
    <property type="match status" value="1"/>
</dbReference>
<dbReference type="PANTHER" id="PTHR42943:SF2">
    <property type="entry name" value="GLUTATHIONE S-TRANSFERASE KAPPA 1"/>
    <property type="match status" value="1"/>
</dbReference>
<comment type="catalytic activity">
    <reaction evidence="1">
        <text>2-hydroxychromene-2-carboxylate = (3E)-4-(2-hydroxyphenyl)-2-oxobut-3-enoate</text>
        <dbReference type="Rhea" id="RHEA:27401"/>
        <dbReference type="ChEBI" id="CHEBI:59350"/>
        <dbReference type="ChEBI" id="CHEBI:59353"/>
        <dbReference type="EC" id="5.99.1.4"/>
    </reaction>
</comment>